<dbReference type="InterPro" id="IPR020084">
    <property type="entry name" value="NUDIX_hydrolase_CS"/>
</dbReference>
<dbReference type="PROSITE" id="PS51462">
    <property type="entry name" value="NUDIX"/>
    <property type="match status" value="1"/>
</dbReference>
<comment type="cofactor">
    <cofactor evidence="1">
        <name>Mg(2+)</name>
        <dbReference type="ChEBI" id="CHEBI:18420"/>
    </cofactor>
</comment>
<evidence type="ECO:0000313" key="5">
    <source>
        <dbReference type="EMBL" id="PCJ01280.1"/>
    </source>
</evidence>
<dbReference type="Gene3D" id="3.90.79.10">
    <property type="entry name" value="Nucleoside Triphosphate Pyrophosphohydrolase"/>
    <property type="match status" value="1"/>
</dbReference>
<dbReference type="PRINTS" id="PR00502">
    <property type="entry name" value="NUDIXFAMILY"/>
</dbReference>
<reference evidence="5" key="2">
    <citation type="journal article" date="2018" name="ISME J.">
        <title>A dynamic microbial community with high functional redundancy inhabits the cold, oxic subseafloor aquifer.</title>
        <authorList>
            <person name="Tully B.J."/>
            <person name="Wheat C.G."/>
            <person name="Glazer B.T."/>
            <person name="Huber J.A."/>
        </authorList>
    </citation>
    <scope>NUCLEOTIDE SEQUENCE</scope>
    <source>
        <strain evidence="5">NORP83</strain>
    </source>
</reference>
<dbReference type="EMBL" id="NVUS01000008">
    <property type="protein sequence ID" value="PCJ01280.1"/>
    <property type="molecule type" value="Genomic_DNA"/>
</dbReference>
<sequence length="176" mass="19942">MRLRKSVRLLILNHKNETLLSRYEGLDIHEPGFDRLDSHWEVIGGGIDKGETLLQAAMREAYEESGLTADDLNVGPIIWQGQNEVVYNGEHLAAHHTYMLAHLTREIAADDIIPQGLTEEELGFMVGFKWWSADELKITKENIIPSALRREFPKIIKGVIPNPPLTLNMKFGDGSW</sequence>
<comment type="caution">
    <text evidence="5">The sequence shown here is derived from an EMBL/GenBank/DDBJ whole genome shotgun (WGS) entry which is preliminary data.</text>
</comment>
<proteinExistence type="inferred from homology"/>
<dbReference type="InterPro" id="IPR020476">
    <property type="entry name" value="Nudix_hydrolase"/>
</dbReference>
<dbReference type="PANTHER" id="PTHR43046">
    <property type="entry name" value="GDP-MANNOSE MANNOSYL HYDROLASE"/>
    <property type="match status" value="1"/>
</dbReference>
<name>A0A2A4Z3H6_9PROT</name>
<dbReference type="InterPro" id="IPR000086">
    <property type="entry name" value="NUDIX_hydrolase_dom"/>
</dbReference>
<feature type="domain" description="Nudix hydrolase" evidence="4">
    <location>
        <begin position="2"/>
        <end position="157"/>
    </location>
</feature>
<comment type="similarity">
    <text evidence="3">Belongs to the Nudix hydrolase family.</text>
</comment>
<dbReference type="PANTHER" id="PTHR43046:SF14">
    <property type="entry name" value="MUTT_NUDIX FAMILY PROTEIN"/>
    <property type="match status" value="1"/>
</dbReference>
<gene>
    <name evidence="5" type="ORF">COB13_07950</name>
</gene>
<dbReference type="SUPFAM" id="SSF55811">
    <property type="entry name" value="Nudix"/>
    <property type="match status" value="1"/>
</dbReference>
<dbReference type="PROSITE" id="PS00893">
    <property type="entry name" value="NUDIX_BOX"/>
    <property type="match status" value="1"/>
</dbReference>
<dbReference type="Pfam" id="PF00293">
    <property type="entry name" value="NUDIX"/>
    <property type="match status" value="1"/>
</dbReference>
<keyword evidence="2 3" id="KW-0378">Hydrolase</keyword>
<accession>A0A2A4Z3H6</accession>
<dbReference type="GO" id="GO:0016787">
    <property type="term" value="F:hydrolase activity"/>
    <property type="evidence" value="ECO:0007669"/>
    <property type="project" value="UniProtKB-KW"/>
</dbReference>
<evidence type="ECO:0000256" key="1">
    <source>
        <dbReference type="ARBA" id="ARBA00001946"/>
    </source>
</evidence>
<reference key="1">
    <citation type="submission" date="2017-08" db="EMBL/GenBank/DDBJ databases">
        <title>A dynamic microbial community with high functional redundancy inhabits the cold, oxic subseafloor aquifer.</title>
        <authorList>
            <person name="Tully B.J."/>
            <person name="Wheat C.G."/>
            <person name="Glazer B.T."/>
            <person name="Huber J.A."/>
        </authorList>
    </citation>
    <scope>NUCLEOTIDE SEQUENCE [LARGE SCALE GENOMIC DNA]</scope>
</reference>
<protein>
    <recommendedName>
        <fullName evidence="4">Nudix hydrolase domain-containing protein</fullName>
    </recommendedName>
</protein>
<dbReference type="AlphaFoldDB" id="A0A2A4Z3H6"/>
<evidence type="ECO:0000259" key="4">
    <source>
        <dbReference type="PROSITE" id="PS51462"/>
    </source>
</evidence>
<dbReference type="InterPro" id="IPR015797">
    <property type="entry name" value="NUDIX_hydrolase-like_dom_sf"/>
</dbReference>
<evidence type="ECO:0000256" key="3">
    <source>
        <dbReference type="RuleBase" id="RU003476"/>
    </source>
</evidence>
<organism evidence="5">
    <name type="scientific">OCS116 cluster bacterium</name>
    <dbReference type="NCBI Taxonomy" id="2030921"/>
    <lineage>
        <taxon>Bacteria</taxon>
        <taxon>Pseudomonadati</taxon>
        <taxon>Pseudomonadota</taxon>
        <taxon>Alphaproteobacteria</taxon>
        <taxon>OCS116 cluster</taxon>
    </lineage>
</organism>
<evidence type="ECO:0000256" key="2">
    <source>
        <dbReference type="ARBA" id="ARBA00022801"/>
    </source>
</evidence>